<evidence type="ECO:0000313" key="3">
    <source>
        <dbReference type="Proteomes" id="UP000053201"/>
    </source>
</evidence>
<dbReference type="Proteomes" id="UP000053201">
    <property type="component" value="Unassembled WGS sequence"/>
</dbReference>
<dbReference type="STRING" id="645134.A0A0L0H4Z0"/>
<proteinExistence type="predicted"/>
<dbReference type="RefSeq" id="XP_016604079.1">
    <property type="nucleotide sequence ID" value="XM_016756779.1"/>
</dbReference>
<feature type="compositionally biased region" description="Polar residues" evidence="1">
    <location>
        <begin position="1"/>
        <end position="13"/>
    </location>
</feature>
<feature type="region of interest" description="Disordered" evidence="1">
    <location>
        <begin position="1"/>
        <end position="31"/>
    </location>
</feature>
<accession>A0A0L0H4Z0</accession>
<dbReference type="AlphaFoldDB" id="A0A0L0H4Z0"/>
<keyword evidence="3" id="KW-1185">Reference proteome</keyword>
<dbReference type="InParanoid" id="A0A0L0H4Z0"/>
<sequence length="301" mass="33816">MTDSNTASGTPTGTPTDVPRPPNDPSPPVRTKTYFNHLLTVANKLAPYPVHKCHLHNVQHFFASPHPDPESTPKHVRENPFDRIVYCINPSAKKAQERARLRTVLGASLLTQKYNDKPANIRMLFSKTPQGAAARATTRAIHRKMYGKGFFGFLKKKEKTWIESGDQFVSLIEKFGGGIMDREPNTTDKEKNKNYAPRSGPEYTYTLLQDGTLHFSRAESPLLDVASKHCIHSSVAEEVVYSGTFRLEDHDGEKVLVMDNDSGTYAPRTDRGELQRLEGLLQWNFKGLKVEARKFVPPGLE</sequence>
<evidence type="ECO:0000256" key="1">
    <source>
        <dbReference type="SAM" id="MobiDB-lite"/>
    </source>
</evidence>
<reference evidence="2 3" key="1">
    <citation type="submission" date="2009-08" db="EMBL/GenBank/DDBJ databases">
        <title>The Genome Sequence of Spizellomyces punctatus strain DAOM BR117.</title>
        <authorList>
            <consortium name="The Broad Institute Genome Sequencing Platform"/>
            <person name="Russ C."/>
            <person name="Cuomo C."/>
            <person name="Shea T."/>
            <person name="Young S.K."/>
            <person name="Zeng Q."/>
            <person name="Koehrsen M."/>
            <person name="Haas B."/>
            <person name="Borodovsky M."/>
            <person name="Guigo R."/>
            <person name="Alvarado L."/>
            <person name="Berlin A."/>
            <person name="Bochicchio J."/>
            <person name="Borenstein D."/>
            <person name="Chapman S."/>
            <person name="Chen Z."/>
            <person name="Engels R."/>
            <person name="Freedman E."/>
            <person name="Gellesch M."/>
            <person name="Goldberg J."/>
            <person name="Griggs A."/>
            <person name="Gujja S."/>
            <person name="Heiman D."/>
            <person name="Hepburn T."/>
            <person name="Howarth C."/>
            <person name="Jen D."/>
            <person name="Larson L."/>
            <person name="Lewis B."/>
            <person name="Mehta T."/>
            <person name="Park D."/>
            <person name="Pearson M."/>
            <person name="Roberts A."/>
            <person name="Saif S."/>
            <person name="Shenoy N."/>
            <person name="Sisk P."/>
            <person name="Stolte C."/>
            <person name="Sykes S."/>
            <person name="Thomson T."/>
            <person name="Walk T."/>
            <person name="White J."/>
            <person name="Yandava C."/>
            <person name="Burger G."/>
            <person name="Gray M.W."/>
            <person name="Holland P.W.H."/>
            <person name="King N."/>
            <person name="Lang F.B.F."/>
            <person name="Roger A.J."/>
            <person name="Ruiz-Trillo I."/>
            <person name="Lander E."/>
            <person name="Nusbaum C."/>
        </authorList>
    </citation>
    <scope>NUCLEOTIDE SEQUENCE [LARGE SCALE GENOMIC DNA]</scope>
    <source>
        <strain evidence="2 3">DAOM BR117</strain>
    </source>
</reference>
<dbReference type="VEuPathDB" id="FungiDB:SPPG_08635"/>
<dbReference type="GeneID" id="27691782"/>
<dbReference type="OrthoDB" id="73919at2759"/>
<protein>
    <submittedName>
        <fullName evidence="2">Uncharacterized protein</fullName>
    </submittedName>
</protein>
<dbReference type="EMBL" id="KQ257472">
    <property type="protein sequence ID" value="KNC96039.1"/>
    <property type="molecule type" value="Genomic_DNA"/>
</dbReference>
<organism evidence="2 3">
    <name type="scientific">Spizellomyces punctatus (strain DAOM BR117)</name>
    <dbReference type="NCBI Taxonomy" id="645134"/>
    <lineage>
        <taxon>Eukaryota</taxon>
        <taxon>Fungi</taxon>
        <taxon>Fungi incertae sedis</taxon>
        <taxon>Chytridiomycota</taxon>
        <taxon>Chytridiomycota incertae sedis</taxon>
        <taxon>Chytridiomycetes</taxon>
        <taxon>Spizellomycetales</taxon>
        <taxon>Spizellomycetaceae</taxon>
        <taxon>Spizellomyces</taxon>
    </lineage>
</organism>
<feature type="compositionally biased region" description="Basic and acidic residues" evidence="1">
    <location>
        <begin position="180"/>
        <end position="193"/>
    </location>
</feature>
<name>A0A0L0H4Z0_SPIPD</name>
<feature type="compositionally biased region" description="Pro residues" evidence="1">
    <location>
        <begin position="18"/>
        <end position="28"/>
    </location>
</feature>
<gene>
    <name evidence="2" type="ORF">SPPG_08635</name>
</gene>
<feature type="region of interest" description="Disordered" evidence="1">
    <location>
        <begin position="180"/>
        <end position="200"/>
    </location>
</feature>
<evidence type="ECO:0000313" key="2">
    <source>
        <dbReference type="EMBL" id="KNC96039.1"/>
    </source>
</evidence>